<keyword evidence="3" id="KW-1185">Reference proteome</keyword>
<dbReference type="Proteomes" id="UP000326924">
    <property type="component" value="Unassembled WGS sequence"/>
</dbReference>
<feature type="transmembrane region" description="Helical" evidence="1">
    <location>
        <begin position="25"/>
        <end position="51"/>
    </location>
</feature>
<keyword evidence="1" id="KW-1133">Transmembrane helix</keyword>
<sequence>LHRFILQKAVQLTLLGLGLLLGPRLLLSLGLLFGILLLLVLLVLYDGLVLSPQLRQRRNRRQNLFFLLPDDDGGKLELTDLDLLVVLHVNIANHGQLGVAHDVQQLGIADHEGVHIDEETLAVTLARELDETELGMVKVHGCLLVDVGFVGLSSGRLVA</sequence>
<evidence type="ECO:0000256" key="1">
    <source>
        <dbReference type="SAM" id="Phobius"/>
    </source>
</evidence>
<accession>A0A5J5ETG1</accession>
<gene>
    <name evidence="2" type="ORF">FN846DRAFT_985948</name>
</gene>
<reference evidence="2 3" key="1">
    <citation type="submission" date="2019-09" db="EMBL/GenBank/DDBJ databases">
        <title>Draft genome of the ectomycorrhizal ascomycete Sphaerosporella brunnea.</title>
        <authorList>
            <consortium name="DOE Joint Genome Institute"/>
            <person name="Benucci G.M."/>
            <person name="Marozzi G."/>
            <person name="Antonielli L."/>
            <person name="Sanchez S."/>
            <person name="Marco P."/>
            <person name="Wang X."/>
            <person name="Falini L.B."/>
            <person name="Barry K."/>
            <person name="Haridas S."/>
            <person name="Lipzen A."/>
            <person name="Labutti K."/>
            <person name="Grigoriev I.V."/>
            <person name="Murat C."/>
            <person name="Martin F."/>
            <person name="Albertini E."/>
            <person name="Donnini D."/>
            <person name="Bonito G."/>
        </authorList>
    </citation>
    <scope>NUCLEOTIDE SEQUENCE [LARGE SCALE GENOMIC DNA]</scope>
    <source>
        <strain evidence="2 3">Sb_GMNB300</strain>
    </source>
</reference>
<feature type="non-terminal residue" evidence="2">
    <location>
        <position position="159"/>
    </location>
</feature>
<evidence type="ECO:0000313" key="2">
    <source>
        <dbReference type="EMBL" id="KAA8903092.1"/>
    </source>
</evidence>
<organism evidence="2 3">
    <name type="scientific">Sphaerosporella brunnea</name>
    <dbReference type="NCBI Taxonomy" id="1250544"/>
    <lineage>
        <taxon>Eukaryota</taxon>
        <taxon>Fungi</taxon>
        <taxon>Dikarya</taxon>
        <taxon>Ascomycota</taxon>
        <taxon>Pezizomycotina</taxon>
        <taxon>Pezizomycetes</taxon>
        <taxon>Pezizales</taxon>
        <taxon>Pyronemataceae</taxon>
        <taxon>Sphaerosporella</taxon>
    </lineage>
</organism>
<comment type="caution">
    <text evidence="2">The sequence shown here is derived from an EMBL/GenBank/DDBJ whole genome shotgun (WGS) entry which is preliminary data.</text>
</comment>
<name>A0A5J5ETG1_9PEZI</name>
<keyword evidence="1" id="KW-0472">Membrane</keyword>
<dbReference type="AlphaFoldDB" id="A0A5J5ETG1"/>
<evidence type="ECO:0000313" key="3">
    <source>
        <dbReference type="Proteomes" id="UP000326924"/>
    </source>
</evidence>
<proteinExistence type="predicted"/>
<keyword evidence="1" id="KW-0812">Transmembrane</keyword>
<feature type="non-terminal residue" evidence="2">
    <location>
        <position position="1"/>
    </location>
</feature>
<dbReference type="EMBL" id="VXIS01000122">
    <property type="protein sequence ID" value="KAA8903092.1"/>
    <property type="molecule type" value="Genomic_DNA"/>
</dbReference>
<dbReference type="InParanoid" id="A0A5J5ETG1"/>
<protein>
    <submittedName>
        <fullName evidence="2">Uncharacterized protein</fullName>
    </submittedName>
</protein>